<keyword evidence="1" id="KW-0472">Membrane</keyword>
<dbReference type="EMBL" id="MRCY01000383">
    <property type="protein sequence ID" value="RKK88082.1"/>
    <property type="molecule type" value="Genomic_DNA"/>
</dbReference>
<evidence type="ECO:0000313" key="3">
    <source>
        <dbReference type="Proteomes" id="UP000285860"/>
    </source>
</evidence>
<organism evidence="2 3">
    <name type="scientific">Fusarium oxysporum</name>
    <name type="common">Fusarium vascular wilt</name>
    <dbReference type="NCBI Taxonomy" id="5507"/>
    <lineage>
        <taxon>Eukaryota</taxon>
        <taxon>Fungi</taxon>
        <taxon>Dikarya</taxon>
        <taxon>Ascomycota</taxon>
        <taxon>Pezizomycotina</taxon>
        <taxon>Sordariomycetes</taxon>
        <taxon>Hypocreomycetidae</taxon>
        <taxon>Hypocreales</taxon>
        <taxon>Nectriaceae</taxon>
        <taxon>Fusarium</taxon>
        <taxon>Fusarium oxysporum species complex</taxon>
    </lineage>
</organism>
<keyword evidence="1" id="KW-0812">Transmembrane</keyword>
<reference evidence="2 3" key="1">
    <citation type="journal article" date="2018" name="Sci. Rep.">
        <title>Characterisation of pathogen-specific regions and novel effector candidates in Fusarium oxysporum f. sp. cepae.</title>
        <authorList>
            <person name="Armitage A.D."/>
            <person name="Taylor A."/>
            <person name="Sobczyk M.K."/>
            <person name="Baxter L."/>
            <person name="Greenfield B.P."/>
            <person name="Bates H.J."/>
            <person name="Wilson F."/>
            <person name="Jackson A.C."/>
            <person name="Ott S."/>
            <person name="Harrison R.J."/>
            <person name="Clarkson J.P."/>
        </authorList>
    </citation>
    <scope>NUCLEOTIDE SEQUENCE [LARGE SCALE GENOMIC DNA]</scope>
    <source>
        <strain evidence="2 3">Fo_A28</strain>
    </source>
</reference>
<gene>
    <name evidence="2" type="ORF">BFJ68_g16960</name>
</gene>
<name>A0A420P6E9_FUSOX</name>
<feature type="transmembrane region" description="Helical" evidence="1">
    <location>
        <begin position="6"/>
        <end position="25"/>
    </location>
</feature>
<protein>
    <submittedName>
        <fullName evidence="2">Uncharacterized protein</fullName>
    </submittedName>
</protein>
<sequence>MNDGAINVSISVFVTLALAALALVLRLAARRSTKMDLGPDDISLTYALVGAGGYSTIVLICKNSDSADIWVGLADSAR</sequence>
<proteinExistence type="predicted"/>
<dbReference type="Proteomes" id="UP000285860">
    <property type="component" value="Unassembled WGS sequence"/>
</dbReference>
<dbReference type="AlphaFoldDB" id="A0A420P6E9"/>
<comment type="caution">
    <text evidence="2">The sequence shown here is derived from an EMBL/GenBank/DDBJ whole genome shotgun (WGS) entry which is preliminary data.</text>
</comment>
<evidence type="ECO:0000313" key="2">
    <source>
        <dbReference type="EMBL" id="RKK88082.1"/>
    </source>
</evidence>
<accession>A0A420P6E9</accession>
<keyword evidence="1" id="KW-1133">Transmembrane helix</keyword>
<evidence type="ECO:0000256" key="1">
    <source>
        <dbReference type="SAM" id="Phobius"/>
    </source>
</evidence>